<dbReference type="PANTHER" id="PTHR46558">
    <property type="entry name" value="TRACRIPTIONAL REGULATORY PROTEIN-RELATED-RELATED"/>
    <property type="match status" value="1"/>
</dbReference>
<dbReference type="PANTHER" id="PTHR46558:SF4">
    <property type="entry name" value="DNA-BIDING PHAGE PROTEIN"/>
    <property type="match status" value="1"/>
</dbReference>
<evidence type="ECO:0000256" key="1">
    <source>
        <dbReference type="ARBA" id="ARBA00023125"/>
    </source>
</evidence>
<name>A0A8S5MIV4_9CAUD</name>
<dbReference type="InterPro" id="IPR001387">
    <property type="entry name" value="Cro/C1-type_HTH"/>
</dbReference>
<dbReference type="Pfam" id="PF01381">
    <property type="entry name" value="HTH_3"/>
    <property type="match status" value="1"/>
</dbReference>
<sequence>MGQYSFATNLKKERTNRGITQHELATGVHVAQNTVSDWEQCKSYPSIDKIYDIANFLKIPVSKLISDVQKNGCKADCTQKNKFF</sequence>
<dbReference type="SMART" id="SM00530">
    <property type="entry name" value="HTH_XRE"/>
    <property type="match status" value="1"/>
</dbReference>
<dbReference type="EMBL" id="BK014913">
    <property type="protein sequence ID" value="DAD82141.1"/>
    <property type="molecule type" value="Genomic_DNA"/>
</dbReference>
<keyword evidence="1" id="KW-0238">DNA-binding</keyword>
<dbReference type="PROSITE" id="PS50943">
    <property type="entry name" value="HTH_CROC1"/>
    <property type="match status" value="1"/>
</dbReference>
<dbReference type="Gene3D" id="1.10.260.40">
    <property type="entry name" value="lambda repressor-like DNA-binding domains"/>
    <property type="match status" value="1"/>
</dbReference>
<reference evidence="3" key="1">
    <citation type="journal article" date="2021" name="Proc. Natl. Acad. Sci. U.S.A.">
        <title>A Catalog of Tens of Thousands of Viruses from Human Metagenomes Reveals Hidden Associations with Chronic Diseases.</title>
        <authorList>
            <person name="Tisza M.J."/>
            <person name="Buck C.B."/>
        </authorList>
    </citation>
    <scope>NUCLEOTIDE SEQUENCE</scope>
    <source>
        <strain evidence="3">CtwQg18</strain>
    </source>
</reference>
<accession>A0A8S5MIV4</accession>
<dbReference type="SUPFAM" id="SSF47413">
    <property type="entry name" value="lambda repressor-like DNA-binding domains"/>
    <property type="match status" value="1"/>
</dbReference>
<protein>
    <submittedName>
        <fullName evidence="3">Repressor protein CI</fullName>
    </submittedName>
</protein>
<evidence type="ECO:0000259" key="2">
    <source>
        <dbReference type="PROSITE" id="PS50943"/>
    </source>
</evidence>
<proteinExistence type="predicted"/>
<dbReference type="InterPro" id="IPR010982">
    <property type="entry name" value="Lambda_DNA-bd_dom_sf"/>
</dbReference>
<dbReference type="CDD" id="cd00093">
    <property type="entry name" value="HTH_XRE"/>
    <property type="match status" value="1"/>
</dbReference>
<dbReference type="GO" id="GO:0003677">
    <property type="term" value="F:DNA binding"/>
    <property type="evidence" value="ECO:0007669"/>
    <property type="project" value="UniProtKB-KW"/>
</dbReference>
<feature type="domain" description="HTH cro/C1-type" evidence="2">
    <location>
        <begin position="10"/>
        <end position="64"/>
    </location>
</feature>
<evidence type="ECO:0000313" key="3">
    <source>
        <dbReference type="EMBL" id="DAD82142.1"/>
    </source>
</evidence>
<organism evidence="3">
    <name type="scientific">Siphoviridae sp. ctwQg18</name>
    <dbReference type="NCBI Taxonomy" id="2826516"/>
    <lineage>
        <taxon>Viruses</taxon>
        <taxon>Duplodnaviria</taxon>
        <taxon>Heunggongvirae</taxon>
        <taxon>Uroviricota</taxon>
        <taxon>Caudoviricetes</taxon>
    </lineage>
</organism>
<dbReference type="EMBL" id="BK014913">
    <property type="protein sequence ID" value="DAD82142.1"/>
    <property type="molecule type" value="Genomic_DNA"/>
</dbReference>